<dbReference type="AlphaFoldDB" id="A0A0B5EXR1"/>
<proteinExistence type="predicted"/>
<dbReference type="Proteomes" id="UP000031523">
    <property type="component" value="Chromosome"/>
</dbReference>
<feature type="region of interest" description="Disordered" evidence="1">
    <location>
        <begin position="96"/>
        <end position="125"/>
    </location>
</feature>
<evidence type="ECO:0000256" key="1">
    <source>
        <dbReference type="SAM" id="MobiDB-lite"/>
    </source>
</evidence>
<sequence length="179" mass="19810">MYGRTAARGAGDLYDLLVELPVELLVELLVGLLVGLLLGRLPGLPVRVLALGLTVALPLTLPLHVRLSFELLRLRLGNLLLGPAEGALRRVLRRERKQRHKEQGELRDPLPQRVRGGGPATPADEGEYGQLVEVALGAEDDQRCTCPSWLSPGRGIALRPRYRTPARPTERRCQCRLIR</sequence>
<keyword evidence="4" id="KW-1185">Reference proteome</keyword>
<accession>A0A0B5EXR1</accession>
<dbReference type="KEGG" id="sals:SLNWT_3055"/>
<dbReference type="EMBL" id="CP010519">
    <property type="protein sequence ID" value="AJE83431.1"/>
    <property type="molecule type" value="Genomic_DNA"/>
</dbReference>
<name>A0A0B5EXR1_STRA4</name>
<organism evidence="3 4">
    <name type="scientific">Streptomyces albus (strain ATCC 21838 / DSM 41398 / FERM P-419 / JCM 4703 / NBRC 107858)</name>
    <dbReference type="NCBI Taxonomy" id="1081613"/>
    <lineage>
        <taxon>Bacteria</taxon>
        <taxon>Bacillati</taxon>
        <taxon>Actinomycetota</taxon>
        <taxon>Actinomycetes</taxon>
        <taxon>Kitasatosporales</taxon>
        <taxon>Streptomycetaceae</taxon>
        <taxon>Streptomyces</taxon>
    </lineage>
</organism>
<gene>
    <name evidence="3" type="ORF">SLNWT_3055</name>
</gene>
<feature type="compositionally biased region" description="Basic and acidic residues" evidence="1">
    <location>
        <begin position="101"/>
        <end position="110"/>
    </location>
</feature>
<keyword evidence="2" id="KW-0812">Transmembrane</keyword>
<evidence type="ECO:0000313" key="4">
    <source>
        <dbReference type="Proteomes" id="UP000031523"/>
    </source>
</evidence>
<keyword evidence="2" id="KW-1133">Transmembrane helix</keyword>
<feature type="transmembrane region" description="Helical" evidence="2">
    <location>
        <begin position="20"/>
        <end position="39"/>
    </location>
</feature>
<protein>
    <submittedName>
        <fullName evidence="3">Uncharacterized protein</fullName>
    </submittedName>
</protein>
<reference evidence="3 4" key="1">
    <citation type="submission" date="2015-01" db="EMBL/GenBank/DDBJ databases">
        <title>Enhanced salinomycin production by adjusting the supply of polyketide extender units in Streptomyce albus DSM 41398.</title>
        <authorList>
            <person name="Lu C."/>
        </authorList>
    </citation>
    <scope>NUCLEOTIDE SEQUENCE [LARGE SCALE GENOMIC DNA]</scope>
    <source>
        <strain evidence="4">ATCC 21838 / DSM 41398 / FERM P-419 / JCM 4703 / NBRC 107858</strain>
    </source>
</reference>
<evidence type="ECO:0000256" key="2">
    <source>
        <dbReference type="SAM" id="Phobius"/>
    </source>
</evidence>
<keyword evidence="2" id="KW-0472">Membrane</keyword>
<feature type="transmembrane region" description="Helical" evidence="2">
    <location>
        <begin position="46"/>
        <end position="65"/>
    </location>
</feature>
<evidence type="ECO:0000313" key="3">
    <source>
        <dbReference type="EMBL" id="AJE83431.1"/>
    </source>
</evidence>